<comment type="caution">
    <text evidence="2">The sequence shown here is derived from an EMBL/GenBank/DDBJ whole genome shotgun (WGS) entry which is preliminary data.</text>
</comment>
<proteinExistence type="predicted"/>
<dbReference type="EMBL" id="VSSQ01043086">
    <property type="protein sequence ID" value="MPM96736.1"/>
    <property type="molecule type" value="Genomic_DNA"/>
</dbReference>
<dbReference type="Gene3D" id="3.40.50.2000">
    <property type="entry name" value="Glycogen Phosphorylase B"/>
    <property type="match status" value="2"/>
</dbReference>
<protein>
    <recommendedName>
        <fullName evidence="1">Glycosyl transferase family 1 domain-containing protein</fullName>
    </recommendedName>
</protein>
<dbReference type="Pfam" id="PF00534">
    <property type="entry name" value="Glycos_transf_1"/>
    <property type="match status" value="1"/>
</dbReference>
<feature type="domain" description="Glycosyl transferase family 1" evidence="1">
    <location>
        <begin position="2"/>
        <end position="53"/>
    </location>
</feature>
<evidence type="ECO:0000259" key="1">
    <source>
        <dbReference type="Pfam" id="PF00534"/>
    </source>
</evidence>
<dbReference type="InterPro" id="IPR001296">
    <property type="entry name" value="Glyco_trans_1"/>
</dbReference>
<dbReference type="GO" id="GO:0016757">
    <property type="term" value="F:glycosyltransferase activity"/>
    <property type="evidence" value="ECO:0007669"/>
    <property type="project" value="InterPro"/>
</dbReference>
<name>A0A645E5F2_9ZZZZ</name>
<organism evidence="2">
    <name type="scientific">bioreactor metagenome</name>
    <dbReference type="NCBI Taxonomy" id="1076179"/>
    <lineage>
        <taxon>unclassified sequences</taxon>
        <taxon>metagenomes</taxon>
        <taxon>ecological metagenomes</taxon>
    </lineage>
</organism>
<dbReference type="SUPFAM" id="SSF53756">
    <property type="entry name" value="UDP-Glycosyltransferase/glycogen phosphorylase"/>
    <property type="match status" value="1"/>
</dbReference>
<dbReference type="AlphaFoldDB" id="A0A645E5F2"/>
<accession>A0A645E5F2</accession>
<reference evidence="2" key="1">
    <citation type="submission" date="2019-08" db="EMBL/GenBank/DDBJ databases">
        <authorList>
            <person name="Kucharzyk K."/>
            <person name="Murdoch R.W."/>
            <person name="Higgins S."/>
            <person name="Loffler F."/>
        </authorList>
    </citation>
    <scope>NUCLEOTIDE SEQUENCE</scope>
</reference>
<gene>
    <name evidence="2" type="ORF">SDC9_143901</name>
</gene>
<evidence type="ECO:0000313" key="2">
    <source>
        <dbReference type="EMBL" id="MPM96736.1"/>
    </source>
</evidence>
<sequence length="75" mass="8281">MVASNIVGNRDLIDDGITGYLCDSSSSDQFAERINKLLSSEELRITLGANARSYVEAHHDVQKAIAAYQDNYKSM</sequence>